<dbReference type="InterPro" id="IPR014284">
    <property type="entry name" value="RNA_pol_sigma-70_dom"/>
</dbReference>
<dbReference type="Proteomes" id="UP001355653">
    <property type="component" value="Unassembled WGS sequence"/>
</dbReference>
<feature type="domain" description="RNA polymerase sigma-70 region 2" evidence="7">
    <location>
        <begin position="23"/>
        <end position="89"/>
    </location>
</feature>
<comment type="similarity">
    <text evidence="1 6">Belongs to the sigma-70 factor family. ECF subfamily.</text>
</comment>
<comment type="caution">
    <text evidence="9">The sequence shown here is derived from an EMBL/GenBank/DDBJ whole genome shotgun (WGS) entry which is preliminary data.</text>
</comment>
<dbReference type="CDD" id="cd06171">
    <property type="entry name" value="Sigma70_r4"/>
    <property type="match status" value="1"/>
</dbReference>
<accession>A0ABU6DIU2</accession>
<dbReference type="RefSeq" id="WP_127455152.1">
    <property type="nucleotide sequence ID" value="NZ_JAROBY010000041.1"/>
</dbReference>
<dbReference type="Pfam" id="PF04542">
    <property type="entry name" value="Sigma70_r2"/>
    <property type="match status" value="1"/>
</dbReference>
<dbReference type="SUPFAM" id="SSF88659">
    <property type="entry name" value="Sigma3 and sigma4 domains of RNA polymerase sigma factors"/>
    <property type="match status" value="1"/>
</dbReference>
<keyword evidence="5 6" id="KW-0804">Transcription</keyword>
<dbReference type="Gene3D" id="1.10.1740.10">
    <property type="match status" value="1"/>
</dbReference>
<organism evidence="9 10">
    <name type="scientific">Paenibacillus chondroitinus</name>
    <dbReference type="NCBI Taxonomy" id="59842"/>
    <lineage>
        <taxon>Bacteria</taxon>
        <taxon>Bacillati</taxon>
        <taxon>Bacillota</taxon>
        <taxon>Bacilli</taxon>
        <taxon>Bacillales</taxon>
        <taxon>Paenibacillaceae</taxon>
        <taxon>Paenibacillus</taxon>
    </lineage>
</organism>
<evidence type="ECO:0000259" key="7">
    <source>
        <dbReference type="Pfam" id="PF04542"/>
    </source>
</evidence>
<dbReference type="InterPro" id="IPR007627">
    <property type="entry name" value="RNA_pol_sigma70_r2"/>
</dbReference>
<gene>
    <name evidence="9" type="primary">sigW</name>
    <name evidence="9" type="ORF">P5G65_23695</name>
</gene>
<dbReference type="EMBL" id="JAROBY010000041">
    <property type="protein sequence ID" value="MEB4796908.1"/>
    <property type="molecule type" value="Genomic_DNA"/>
</dbReference>
<evidence type="ECO:0000256" key="6">
    <source>
        <dbReference type="RuleBase" id="RU000716"/>
    </source>
</evidence>
<dbReference type="InterPro" id="IPR013325">
    <property type="entry name" value="RNA_pol_sigma_r2"/>
</dbReference>
<evidence type="ECO:0000259" key="8">
    <source>
        <dbReference type="Pfam" id="PF08281"/>
    </source>
</evidence>
<evidence type="ECO:0000313" key="10">
    <source>
        <dbReference type="Proteomes" id="UP001355653"/>
    </source>
</evidence>
<dbReference type="NCBIfam" id="TIGR02937">
    <property type="entry name" value="sigma70-ECF"/>
    <property type="match status" value="1"/>
</dbReference>
<sequence length="189" mass="22799">MNYMEMRLIQLSRTGDRAAFMDLMELYKDKIQRLAYRMLHNKHDSEDIVQETFMRVYMHLNRYDETQKFSTWIFRIGKNLCIDLLRKKKVVYSLDTEILEGDERNRYAIHHSDEATPENHILRAEIQEQVRHVMNILPDKFKIVVGLYYFNELSLQEISEKLGIPSTTVKTRLHRGREHMRKKWGFTAF</sequence>
<keyword evidence="3 6" id="KW-0731">Sigma factor</keyword>
<feature type="domain" description="RNA polymerase sigma factor 70 region 4 type 2" evidence="8">
    <location>
        <begin position="128"/>
        <end position="180"/>
    </location>
</feature>
<reference evidence="9 10" key="1">
    <citation type="submission" date="2023-03" db="EMBL/GenBank/DDBJ databases">
        <title>Bacillus Genome Sequencing.</title>
        <authorList>
            <person name="Dunlap C."/>
        </authorList>
    </citation>
    <scope>NUCLEOTIDE SEQUENCE [LARGE SCALE GENOMIC DNA]</scope>
    <source>
        <strain evidence="9 10">NRS-1351</strain>
    </source>
</reference>
<evidence type="ECO:0000256" key="4">
    <source>
        <dbReference type="ARBA" id="ARBA00023125"/>
    </source>
</evidence>
<dbReference type="InterPro" id="IPR000838">
    <property type="entry name" value="RNA_pol_sigma70_ECF_CS"/>
</dbReference>
<dbReference type="PANTHER" id="PTHR43133:SF60">
    <property type="entry name" value="RNA POLYMERASE SIGMA FACTOR SIGV"/>
    <property type="match status" value="1"/>
</dbReference>
<name>A0ABU6DIU2_9BACL</name>
<dbReference type="NCBIfam" id="NF007223">
    <property type="entry name" value="PRK09641.1"/>
    <property type="match status" value="1"/>
</dbReference>
<evidence type="ECO:0000313" key="9">
    <source>
        <dbReference type="EMBL" id="MEB4796908.1"/>
    </source>
</evidence>
<keyword evidence="2 6" id="KW-0805">Transcription regulation</keyword>
<evidence type="ECO:0000256" key="5">
    <source>
        <dbReference type="ARBA" id="ARBA00023163"/>
    </source>
</evidence>
<evidence type="ECO:0000256" key="1">
    <source>
        <dbReference type="ARBA" id="ARBA00010641"/>
    </source>
</evidence>
<keyword evidence="10" id="KW-1185">Reference proteome</keyword>
<dbReference type="PROSITE" id="PS01063">
    <property type="entry name" value="SIGMA70_ECF"/>
    <property type="match status" value="1"/>
</dbReference>
<dbReference type="Gene3D" id="1.10.10.10">
    <property type="entry name" value="Winged helix-like DNA-binding domain superfamily/Winged helix DNA-binding domain"/>
    <property type="match status" value="1"/>
</dbReference>
<dbReference type="SUPFAM" id="SSF88946">
    <property type="entry name" value="Sigma2 domain of RNA polymerase sigma factors"/>
    <property type="match status" value="1"/>
</dbReference>
<dbReference type="PANTHER" id="PTHR43133">
    <property type="entry name" value="RNA POLYMERASE ECF-TYPE SIGMA FACTO"/>
    <property type="match status" value="1"/>
</dbReference>
<dbReference type="InterPro" id="IPR036388">
    <property type="entry name" value="WH-like_DNA-bd_sf"/>
</dbReference>
<dbReference type="InterPro" id="IPR013249">
    <property type="entry name" value="RNA_pol_sigma70_r4_t2"/>
</dbReference>
<evidence type="ECO:0000256" key="3">
    <source>
        <dbReference type="ARBA" id="ARBA00023082"/>
    </source>
</evidence>
<dbReference type="InterPro" id="IPR013324">
    <property type="entry name" value="RNA_pol_sigma_r3/r4-like"/>
</dbReference>
<proteinExistence type="inferred from homology"/>
<protein>
    <recommendedName>
        <fullName evidence="6">RNA polymerase sigma factor</fullName>
    </recommendedName>
</protein>
<dbReference type="InterPro" id="IPR039425">
    <property type="entry name" value="RNA_pol_sigma-70-like"/>
</dbReference>
<dbReference type="Pfam" id="PF08281">
    <property type="entry name" value="Sigma70_r4_2"/>
    <property type="match status" value="1"/>
</dbReference>
<evidence type="ECO:0000256" key="2">
    <source>
        <dbReference type="ARBA" id="ARBA00023015"/>
    </source>
</evidence>
<keyword evidence="4 6" id="KW-0238">DNA-binding</keyword>